<evidence type="ECO:0000313" key="1">
    <source>
        <dbReference type="EMBL" id="KOM47358.1"/>
    </source>
</evidence>
<dbReference type="AlphaFoldDB" id="A0A0L9UX67"/>
<evidence type="ECO:0000313" key="2">
    <source>
        <dbReference type="Proteomes" id="UP000053144"/>
    </source>
</evidence>
<sequence>MNSIRYESVSRLAWTPGCPLQGLSTLRFVHHRLLALLEALSVSPLHRRMPGCPQRQSSQNCTCLPSFGALSATLLVVSPACPYPVFSTPATCCATRLVAPVRALSASVVGP</sequence>
<name>A0A0L9UX67_PHAAN</name>
<dbReference type="Gramene" id="KOM47358">
    <property type="protein sequence ID" value="KOM47358"/>
    <property type="gene ID" value="LR48_Vigan07g106200"/>
</dbReference>
<proteinExistence type="predicted"/>
<dbReference type="Proteomes" id="UP000053144">
    <property type="component" value="Chromosome 7"/>
</dbReference>
<gene>
    <name evidence="1" type="ORF">LR48_Vigan07g106200</name>
</gene>
<organism evidence="1 2">
    <name type="scientific">Phaseolus angularis</name>
    <name type="common">Azuki bean</name>
    <name type="synonym">Vigna angularis</name>
    <dbReference type="NCBI Taxonomy" id="3914"/>
    <lineage>
        <taxon>Eukaryota</taxon>
        <taxon>Viridiplantae</taxon>
        <taxon>Streptophyta</taxon>
        <taxon>Embryophyta</taxon>
        <taxon>Tracheophyta</taxon>
        <taxon>Spermatophyta</taxon>
        <taxon>Magnoliopsida</taxon>
        <taxon>eudicotyledons</taxon>
        <taxon>Gunneridae</taxon>
        <taxon>Pentapetalae</taxon>
        <taxon>rosids</taxon>
        <taxon>fabids</taxon>
        <taxon>Fabales</taxon>
        <taxon>Fabaceae</taxon>
        <taxon>Papilionoideae</taxon>
        <taxon>50 kb inversion clade</taxon>
        <taxon>NPAAA clade</taxon>
        <taxon>indigoferoid/millettioid clade</taxon>
        <taxon>Phaseoleae</taxon>
        <taxon>Vigna</taxon>
    </lineage>
</organism>
<protein>
    <submittedName>
        <fullName evidence="1">Uncharacterized protein</fullName>
    </submittedName>
</protein>
<dbReference type="EMBL" id="CM003377">
    <property type="protein sequence ID" value="KOM47358.1"/>
    <property type="molecule type" value="Genomic_DNA"/>
</dbReference>
<accession>A0A0L9UX67</accession>
<reference evidence="2" key="1">
    <citation type="journal article" date="2015" name="Proc. Natl. Acad. Sci. U.S.A.">
        <title>Genome sequencing of adzuki bean (Vigna angularis) provides insight into high starch and low fat accumulation and domestication.</title>
        <authorList>
            <person name="Yang K."/>
            <person name="Tian Z."/>
            <person name="Chen C."/>
            <person name="Luo L."/>
            <person name="Zhao B."/>
            <person name="Wang Z."/>
            <person name="Yu L."/>
            <person name="Li Y."/>
            <person name="Sun Y."/>
            <person name="Li W."/>
            <person name="Chen Y."/>
            <person name="Li Y."/>
            <person name="Zhang Y."/>
            <person name="Ai D."/>
            <person name="Zhao J."/>
            <person name="Shang C."/>
            <person name="Ma Y."/>
            <person name="Wu B."/>
            <person name="Wang M."/>
            <person name="Gao L."/>
            <person name="Sun D."/>
            <person name="Zhang P."/>
            <person name="Guo F."/>
            <person name="Wang W."/>
            <person name="Li Y."/>
            <person name="Wang J."/>
            <person name="Varshney R.K."/>
            <person name="Wang J."/>
            <person name="Ling H.Q."/>
            <person name="Wan P."/>
        </authorList>
    </citation>
    <scope>NUCLEOTIDE SEQUENCE</scope>
    <source>
        <strain evidence="2">cv. Jingnong 6</strain>
    </source>
</reference>